<feature type="domain" description="F-box" evidence="4">
    <location>
        <begin position="1"/>
        <end position="45"/>
    </location>
</feature>
<dbReference type="Gene3D" id="1.25.40.20">
    <property type="entry name" value="Ankyrin repeat-containing domain"/>
    <property type="match status" value="3"/>
</dbReference>
<dbReference type="InterPro" id="IPR036770">
    <property type="entry name" value="Ankyrin_rpt-contain_sf"/>
</dbReference>
<dbReference type="PANTHER" id="PTHR24126:SF14">
    <property type="entry name" value="ANK_REP_REGION DOMAIN-CONTAINING PROTEIN"/>
    <property type="match status" value="1"/>
</dbReference>
<dbReference type="SUPFAM" id="SSF48403">
    <property type="entry name" value="Ankyrin repeat"/>
    <property type="match status" value="1"/>
</dbReference>
<dbReference type="InterPro" id="IPR002110">
    <property type="entry name" value="Ankyrin_rpt"/>
</dbReference>
<feature type="repeat" description="ANK" evidence="3">
    <location>
        <begin position="358"/>
        <end position="386"/>
    </location>
</feature>
<dbReference type="PANTHER" id="PTHR24126">
    <property type="entry name" value="ANKYRIN REPEAT, PH AND SEC7 DOMAIN CONTAINING PROTEIN SECG-RELATED"/>
    <property type="match status" value="1"/>
</dbReference>
<comment type="caution">
    <text evidence="5">The sequence shown here is derived from an EMBL/GenBank/DDBJ whole genome shotgun (WGS) entry which is preliminary data.</text>
</comment>
<feature type="repeat" description="ANK" evidence="3">
    <location>
        <begin position="195"/>
        <end position="223"/>
    </location>
</feature>
<name>A0AA39XCG5_9PEZI</name>
<keyword evidence="2 3" id="KW-0040">ANK repeat</keyword>
<keyword evidence="6" id="KW-1185">Reference proteome</keyword>
<evidence type="ECO:0000256" key="1">
    <source>
        <dbReference type="ARBA" id="ARBA00022737"/>
    </source>
</evidence>
<dbReference type="EMBL" id="JAULSR010000002">
    <property type="protein sequence ID" value="KAK0631121.1"/>
    <property type="molecule type" value="Genomic_DNA"/>
</dbReference>
<dbReference type="Pfam" id="PF00023">
    <property type="entry name" value="Ank"/>
    <property type="match status" value="2"/>
</dbReference>
<organism evidence="5 6">
    <name type="scientific">Bombardia bombarda</name>
    <dbReference type="NCBI Taxonomy" id="252184"/>
    <lineage>
        <taxon>Eukaryota</taxon>
        <taxon>Fungi</taxon>
        <taxon>Dikarya</taxon>
        <taxon>Ascomycota</taxon>
        <taxon>Pezizomycotina</taxon>
        <taxon>Sordariomycetes</taxon>
        <taxon>Sordariomycetidae</taxon>
        <taxon>Sordariales</taxon>
        <taxon>Lasiosphaeriaceae</taxon>
        <taxon>Bombardia</taxon>
    </lineage>
</organism>
<evidence type="ECO:0000256" key="3">
    <source>
        <dbReference type="PROSITE-ProRule" id="PRU00023"/>
    </source>
</evidence>
<keyword evidence="1" id="KW-0677">Repeat</keyword>
<gene>
    <name evidence="5" type="ORF">B0T17DRAFT_530212</name>
</gene>
<dbReference type="SUPFAM" id="SSF81383">
    <property type="entry name" value="F-box domain"/>
    <property type="match status" value="1"/>
</dbReference>
<reference evidence="5" key="1">
    <citation type="submission" date="2023-06" db="EMBL/GenBank/DDBJ databases">
        <title>Genome-scale phylogeny and comparative genomics of the fungal order Sordariales.</title>
        <authorList>
            <consortium name="Lawrence Berkeley National Laboratory"/>
            <person name="Hensen N."/>
            <person name="Bonometti L."/>
            <person name="Westerberg I."/>
            <person name="Brannstrom I.O."/>
            <person name="Guillou S."/>
            <person name="Cros-Aarteil S."/>
            <person name="Calhoun S."/>
            <person name="Haridas S."/>
            <person name="Kuo A."/>
            <person name="Mondo S."/>
            <person name="Pangilinan J."/>
            <person name="Riley R."/>
            <person name="LaButti K."/>
            <person name="Andreopoulos B."/>
            <person name="Lipzen A."/>
            <person name="Chen C."/>
            <person name="Yanf M."/>
            <person name="Daum C."/>
            <person name="Ng V."/>
            <person name="Clum A."/>
            <person name="Steindorff A."/>
            <person name="Ohm R."/>
            <person name="Martin F."/>
            <person name="Silar P."/>
            <person name="Natvig D."/>
            <person name="Lalanne C."/>
            <person name="Gautier V."/>
            <person name="Ament-velasquez S.L."/>
            <person name="Kruys A."/>
            <person name="Hutchinson M.I."/>
            <person name="Powell A.J."/>
            <person name="Barry K."/>
            <person name="Miller A.N."/>
            <person name="Grigoriev I.V."/>
            <person name="Debuchy R."/>
            <person name="Gladieux P."/>
            <person name="Thoren M.H."/>
            <person name="Johannesson H."/>
        </authorList>
    </citation>
    <scope>NUCLEOTIDE SEQUENCE</scope>
    <source>
        <strain evidence="5">SMH3391-2</strain>
    </source>
</reference>
<feature type="repeat" description="ANK" evidence="3">
    <location>
        <begin position="505"/>
        <end position="537"/>
    </location>
</feature>
<dbReference type="AlphaFoldDB" id="A0AA39XCG5"/>
<evidence type="ECO:0000313" key="6">
    <source>
        <dbReference type="Proteomes" id="UP001174934"/>
    </source>
</evidence>
<dbReference type="Proteomes" id="UP001174934">
    <property type="component" value="Unassembled WGS sequence"/>
</dbReference>
<evidence type="ECO:0000256" key="2">
    <source>
        <dbReference type="ARBA" id="ARBA00023043"/>
    </source>
</evidence>
<sequence length="680" mass="76961">MASLEKVPLEILFEICDYLKPKALVRLARTSSKYKDIALQVLYKLPSAKAPWLLHWAVECGFKETVRTLLVTTGANPNCPIAIKSNRESILKEQKLRWPGANWKVNLANPALLKKSPAKIRKNFYRRLGKYLNTDQPYSLELWRGTTRIVYAGVWAPYQPDPDLSLRDSLKRSKEGAKKAGRYVRQVDSHLTIFPLHLAAIFGHVDIARLLLKHGALTDVPMSALYFEDIREDCIFEPFPTWDTFMSPQRQWFYTAQDYQPEVLLYTPLYTAINRAAANRGFDYISRLSPSYEDMIQLLVEHGAGDISMHLDSRPGQFRHTFSTAHAFAAFRINTSLLQLVVRKKPEFASSIDLKDQDGLTPFWYACIKSNIEMIRYLASLGADVNCDLDHGQTYTGSGNDIGKGYTPFFHACSTKHFHVAALLAELGADITRPWLEKEGQPRSRVEIDHEVPYDRGSRYTVMCRPLDVLCLGAEEPADDPRPQLIQQMVKTGRVDVNLNPGWKDYRAPLLNAAAFLTAQLVEALLPLGADPNVRDYKGRTPLIVAFRSLDDSWSGNAYRHRLHLRRWRVVSALVAYGADVRAADEYGQTPLWLLCTLPRVTEPGPGDDEHDTKEAMRLERQLAEMLLDRGADPNACAKIKNRDKTTTTPLELARRGHNQELIGVLETAVEKTMSIDNQG</sequence>
<dbReference type="PROSITE" id="PS50297">
    <property type="entry name" value="ANK_REP_REGION"/>
    <property type="match status" value="2"/>
</dbReference>
<evidence type="ECO:0000259" key="4">
    <source>
        <dbReference type="PROSITE" id="PS50181"/>
    </source>
</evidence>
<dbReference type="PROSITE" id="PS50181">
    <property type="entry name" value="FBOX"/>
    <property type="match status" value="1"/>
</dbReference>
<dbReference type="InterPro" id="IPR036047">
    <property type="entry name" value="F-box-like_dom_sf"/>
</dbReference>
<protein>
    <submittedName>
        <fullName evidence="5">Ankyrin repeat-containing domain protein</fullName>
    </submittedName>
</protein>
<dbReference type="Pfam" id="PF12796">
    <property type="entry name" value="Ank_2"/>
    <property type="match status" value="1"/>
</dbReference>
<dbReference type="Pfam" id="PF12937">
    <property type="entry name" value="F-box-like"/>
    <property type="match status" value="1"/>
</dbReference>
<dbReference type="InterPro" id="IPR001810">
    <property type="entry name" value="F-box_dom"/>
</dbReference>
<dbReference type="SMART" id="SM00248">
    <property type="entry name" value="ANK"/>
    <property type="match status" value="8"/>
</dbReference>
<dbReference type="PROSITE" id="PS50088">
    <property type="entry name" value="ANK_REPEAT"/>
    <property type="match status" value="3"/>
</dbReference>
<evidence type="ECO:0000313" key="5">
    <source>
        <dbReference type="EMBL" id="KAK0631121.1"/>
    </source>
</evidence>
<proteinExistence type="predicted"/>
<accession>A0AA39XCG5</accession>